<evidence type="ECO:0000313" key="2">
    <source>
        <dbReference type="EMBL" id="MEH8017965.1"/>
    </source>
</evidence>
<comment type="caution">
    <text evidence="2">The sequence shown here is derived from an EMBL/GenBank/DDBJ whole genome shotgun (WGS) entry which is preliminary data.</text>
</comment>
<keyword evidence="1" id="KW-1133">Transmembrane helix</keyword>
<keyword evidence="3" id="KW-1185">Reference proteome</keyword>
<evidence type="ECO:0000256" key="1">
    <source>
        <dbReference type="SAM" id="Phobius"/>
    </source>
</evidence>
<evidence type="ECO:0008006" key="4">
    <source>
        <dbReference type="Google" id="ProtNLM"/>
    </source>
</evidence>
<feature type="transmembrane region" description="Helical" evidence="1">
    <location>
        <begin position="80"/>
        <end position="99"/>
    </location>
</feature>
<feature type="transmembrane region" description="Helical" evidence="1">
    <location>
        <begin position="12"/>
        <end position="34"/>
    </location>
</feature>
<reference evidence="2 3" key="1">
    <citation type="journal article" date="2023" name="Ecotoxicol. Environ. Saf.">
        <title>Mercury remediation potential of mercury-resistant strain Rheinheimera metallidurans sp. nov. isolated from a municipal waste dumping site.</title>
        <authorList>
            <person name="Yadav V."/>
            <person name="Manjhi A."/>
            <person name="Vadakedath N."/>
        </authorList>
    </citation>
    <scope>NUCLEOTIDE SEQUENCE [LARGE SCALE GENOMIC DNA]</scope>
    <source>
        <strain evidence="2 3">E-49</strain>
    </source>
</reference>
<gene>
    <name evidence="2" type="ORF">MN202_12010</name>
</gene>
<dbReference type="Proteomes" id="UP001375382">
    <property type="component" value="Unassembled WGS sequence"/>
</dbReference>
<protein>
    <recommendedName>
        <fullName evidence="4">GtrA-like protein</fullName>
    </recommendedName>
</protein>
<keyword evidence="1" id="KW-0812">Transmembrane</keyword>
<feature type="transmembrane region" description="Helical" evidence="1">
    <location>
        <begin position="111"/>
        <end position="130"/>
    </location>
</feature>
<organism evidence="2 3">
    <name type="scientific">Rheinheimera muenzenbergensis</name>
    <dbReference type="NCBI Taxonomy" id="1193628"/>
    <lineage>
        <taxon>Bacteria</taxon>
        <taxon>Pseudomonadati</taxon>
        <taxon>Pseudomonadota</taxon>
        <taxon>Gammaproteobacteria</taxon>
        <taxon>Chromatiales</taxon>
        <taxon>Chromatiaceae</taxon>
        <taxon>Rheinheimera</taxon>
    </lineage>
</organism>
<feature type="transmembrane region" description="Helical" evidence="1">
    <location>
        <begin position="40"/>
        <end position="59"/>
    </location>
</feature>
<evidence type="ECO:0000313" key="3">
    <source>
        <dbReference type="Proteomes" id="UP001375382"/>
    </source>
</evidence>
<proteinExistence type="predicted"/>
<accession>A0ABU8C7Q0</accession>
<keyword evidence="1" id="KW-0472">Membrane</keyword>
<dbReference type="EMBL" id="JALAAR010000009">
    <property type="protein sequence ID" value="MEH8017965.1"/>
    <property type="molecule type" value="Genomic_DNA"/>
</dbReference>
<name>A0ABU8C7Q0_9GAMM</name>
<dbReference type="RefSeq" id="WP_335736374.1">
    <property type="nucleotide sequence ID" value="NZ_JALAAR010000009.1"/>
</dbReference>
<sequence>MYQFIFSALYSVGILVVMLFATALSTELAAFTLATPFGHLWGAFLSVMFSYWQYSSWGLSRFQRFNLVRLHLWAQRLSGLAAVIFASMALLTAILMQRAATYTDEQILEGVYPFLLFLAISSAIFGAGRLRR</sequence>